<comment type="caution">
    <text evidence="1">The sequence shown here is derived from an EMBL/GenBank/DDBJ whole genome shotgun (WGS) entry which is preliminary data.</text>
</comment>
<proteinExistence type="predicted"/>
<reference evidence="1 2" key="1">
    <citation type="journal article" date="2018" name="Sci. Rep.">
        <title>Genomic signatures of local adaptation to the degree of environmental predictability in rotifers.</title>
        <authorList>
            <person name="Franch-Gras L."/>
            <person name="Hahn C."/>
            <person name="Garcia-Roger E.M."/>
            <person name="Carmona M.J."/>
            <person name="Serra M."/>
            <person name="Gomez A."/>
        </authorList>
    </citation>
    <scope>NUCLEOTIDE SEQUENCE [LARGE SCALE GENOMIC DNA]</scope>
    <source>
        <strain evidence="1">HYR1</strain>
    </source>
</reference>
<gene>
    <name evidence="1" type="ORF">BpHYR1_048938</name>
</gene>
<dbReference type="OrthoDB" id="10333408at2759"/>
<dbReference type="AlphaFoldDB" id="A0A3M7QV71"/>
<keyword evidence="2" id="KW-1185">Reference proteome</keyword>
<evidence type="ECO:0000313" key="1">
    <source>
        <dbReference type="EMBL" id="RNA15109.1"/>
    </source>
</evidence>
<name>A0A3M7QV71_BRAPC</name>
<organism evidence="1 2">
    <name type="scientific">Brachionus plicatilis</name>
    <name type="common">Marine rotifer</name>
    <name type="synonym">Brachionus muelleri</name>
    <dbReference type="NCBI Taxonomy" id="10195"/>
    <lineage>
        <taxon>Eukaryota</taxon>
        <taxon>Metazoa</taxon>
        <taxon>Spiralia</taxon>
        <taxon>Gnathifera</taxon>
        <taxon>Rotifera</taxon>
        <taxon>Eurotatoria</taxon>
        <taxon>Monogononta</taxon>
        <taxon>Pseudotrocha</taxon>
        <taxon>Ploima</taxon>
        <taxon>Brachionidae</taxon>
        <taxon>Brachionus</taxon>
    </lineage>
</organism>
<accession>A0A3M7QV71</accession>
<dbReference type="EMBL" id="REGN01005043">
    <property type="protein sequence ID" value="RNA15109.1"/>
    <property type="molecule type" value="Genomic_DNA"/>
</dbReference>
<dbReference type="Proteomes" id="UP000276133">
    <property type="component" value="Unassembled WGS sequence"/>
</dbReference>
<evidence type="ECO:0000313" key="2">
    <source>
        <dbReference type="Proteomes" id="UP000276133"/>
    </source>
</evidence>
<protein>
    <submittedName>
        <fullName evidence="1">Uncharacterized protein</fullName>
    </submittedName>
</protein>
<sequence length="279" mass="31522">MTETLIDSKNDIKLNINFASEPKFYRLKVNINGFRLEDVKVSLVEQNKDRVQVKISALRTLKTNNQDSTTEEYSKLLDIFRSKSNIKTDTMRYYIDPNNPLYLIVEFNSNSNQSVHVNLDDSCESLIESAAKSLLNVKNIEDLRSSIQNPFGSTLSPEIDQVFALDLIKDLNLATKTTFTPIKLVNGNNGKKVCRVEVKLPAGINSASLDKDSDDSRENNVRIKFNQLELSLEATKVKDSSISSFSKKMNLPKGTNTKSVVYFIDQKKHSLIIEADFVD</sequence>